<name>A0A926I6B3_9FIRM</name>
<reference evidence="1" key="1">
    <citation type="submission" date="2020-08" db="EMBL/GenBank/DDBJ databases">
        <title>Genome public.</title>
        <authorList>
            <person name="Liu C."/>
            <person name="Sun Q."/>
        </authorList>
    </citation>
    <scope>NUCLEOTIDE SEQUENCE</scope>
    <source>
        <strain evidence="1">NSJ-33</strain>
    </source>
</reference>
<evidence type="ECO:0008006" key="3">
    <source>
        <dbReference type="Google" id="ProtNLM"/>
    </source>
</evidence>
<accession>A0A926I6B3</accession>
<gene>
    <name evidence="1" type="ORF">H8710_06505</name>
</gene>
<keyword evidence="2" id="KW-1185">Reference proteome</keyword>
<proteinExistence type="predicted"/>
<sequence length="60" mass="7031">MKERKKPGPHPEKPLEHDLKVRVDNETLAKIEFCMKKLNVTRSEVLRRGANCLYEALNKQ</sequence>
<dbReference type="AlphaFoldDB" id="A0A926I6B3"/>
<comment type="caution">
    <text evidence="1">The sequence shown here is derived from an EMBL/GenBank/DDBJ whole genome shotgun (WGS) entry which is preliminary data.</text>
</comment>
<dbReference type="RefSeq" id="WP_249294658.1">
    <property type="nucleotide sequence ID" value="NZ_JACRSV010000001.1"/>
</dbReference>
<protein>
    <recommendedName>
        <fullName evidence="3">Ribbon-helix-helix protein CopG domain-containing protein</fullName>
    </recommendedName>
</protein>
<dbReference type="Proteomes" id="UP000610760">
    <property type="component" value="Unassembled WGS sequence"/>
</dbReference>
<evidence type="ECO:0000313" key="2">
    <source>
        <dbReference type="Proteomes" id="UP000610760"/>
    </source>
</evidence>
<organism evidence="1 2">
    <name type="scientific">Fumia xinanensis</name>
    <dbReference type="NCBI Taxonomy" id="2763659"/>
    <lineage>
        <taxon>Bacteria</taxon>
        <taxon>Bacillati</taxon>
        <taxon>Bacillota</taxon>
        <taxon>Clostridia</taxon>
        <taxon>Eubacteriales</taxon>
        <taxon>Oscillospiraceae</taxon>
        <taxon>Fumia</taxon>
    </lineage>
</organism>
<evidence type="ECO:0000313" key="1">
    <source>
        <dbReference type="EMBL" id="MBC8559725.1"/>
    </source>
</evidence>
<dbReference type="EMBL" id="JACRSV010000001">
    <property type="protein sequence ID" value="MBC8559725.1"/>
    <property type="molecule type" value="Genomic_DNA"/>
</dbReference>